<comment type="caution">
    <text evidence="1">The sequence shown here is derived from an EMBL/GenBank/DDBJ whole genome shotgun (WGS) entry which is preliminary data.</text>
</comment>
<dbReference type="AlphaFoldDB" id="A0A134AF43"/>
<organism evidence="1 2">
    <name type="scientific">Aedoeadaptatus coxii</name>
    <dbReference type="NCBI Taxonomy" id="755172"/>
    <lineage>
        <taxon>Bacteria</taxon>
        <taxon>Bacillati</taxon>
        <taxon>Bacillota</taxon>
        <taxon>Tissierellia</taxon>
        <taxon>Tissierellales</taxon>
        <taxon>Peptoniphilaceae</taxon>
        <taxon>Aedoeadaptatus</taxon>
    </lineage>
</organism>
<dbReference type="PATRIC" id="fig|755172.3.peg.1062"/>
<accession>A0A134AF43</accession>
<proteinExistence type="predicted"/>
<evidence type="ECO:0000313" key="1">
    <source>
        <dbReference type="EMBL" id="KXB66285.1"/>
    </source>
</evidence>
<name>A0A134AF43_9FIRM</name>
<keyword evidence="2" id="KW-1185">Reference proteome</keyword>
<evidence type="ECO:0000313" key="2">
    <source>
        <dbReference type="Proteomes" id="UP000070442"/>
    </source>
</evidence>
<sequence>MNLPAHAGVILPCFIEPFTVFKPTRTRGGDPVRSVHHAGEY</sequence>
<reference evidence="2" key="1">
    <citation type="submission" date="2016-01" db="EMBL/GenBank/DDBJ databases">
        <authorList>
            <person name="Mitreva M."/>
            <person name="Pepin K.H."/>
            <person name="Mihindukulasuriya K.A."/>
            <person name="Fulton R."/>
            <person name="Fronick C."/>
            <person name="O'Laughlin M."/>
            <person name="Miner T."/>
            <person name="Herter B."/>
            <person name="Rosa B.A."/>
            <person name="Cordes M."/>
            <person name="Tomlinson C."/>
            <person name="Wollam A."/>
            <person name="Palsikar V.B."/>
            <person name="Mardis E.R."/>
            <person name="Wilson R.K."/>
        </authorList>
    </citation>
    <scope>NUCLEOTIDE SEQUENCE [LARGE SCALE GENOMIC DNA]</scope>
    <source>
        <strain evidence="2">DNF00729</strain>
    </source>
</reference>
<dbReference type="Proteomes" id="UP000070442">
    <property type="component" value="Unassembled WGS sequence"/>
</dbReference>
<dbReference type="EMBL" id="LSDG01000032">
    <property type="protein sequence ID" value="KXB66285.1"/>
    <property type="molecule type" value="Genomic_DNA"/>
</dbReference>
<protein>
    <submittedName>
        <fullName evidence="1">Uncharacterized protein</fullName>
    </submittedName>
</protein>
<gene>
    <name evidence="1" type="ORF">HMPREF1863_01102</name>
</gene>